<dbReference type="SUPFAM" id="SSF53383">
    <property type="entry name" value="PLP-dependent transferases"/>
    <property type="match status" value="1"/>
</dbReference>
<dbReference type="InterPro" id="IPR050106">
    <property type="entry name" value="HistidinolP_aminotransfase"/>
</dbReference>
<organism evidence="7 8">
    <name type="scientific">Acetobacter vaccinii</name>
    <dbReference type="NCBI Taxonomy" id="2592655"/>
    <lineage>
        <taxon>Bacteria</taxon>
        <taxon>Pseudomonadati</taxon>
        <taxon>Pseudomonadota</taxon>
        <taxon>Alphaproteobacteria</taxon>
        <taxon>Acetobacterales</taxon>
        <taxon>Acetobacteraceae</taxon>
        <taxon>Acetobacter</taxon>
    </lineage>
</organism>
<evidence type="ECO:0000256" key="1">
    <source>
        <dbReference type="ARBA" id="ARBA00007970"/>
    </source>
</evidence>
<dbReference type="InterPro" id="IPR006311">
    <property type="entry name" value="TAT_signal"/>
</dbReference>
<proteinExistence type="inferred from homology"/>
<evidence type="ECO:0000259" key="6">
    <source>
        <dbReference type="Pfam" id="PF00155"/>
    </source>
</evidence>
<dbReference type="Proteomes" id="UP000324536">
    <property type="component" value="Chromosome"/>
</dbReference>
<dbReference type="PROSITE" id="PS51318">
    <property type="entry name" value="TAT"/>
    <property type="match status" value="1"/>
</dbReference>
<dbReference type="InterPro" id="IPR015424">
    <property type="entry name" value="PyrdxlP-dep_Trfase"/>
</dbReference>
<evidence type="ECO:0000256" key="2">
    <source>
        <dbReference type="ARBA" id="ARBA00022576"/>
    </source>
</evidence>
<evidence type="ECO:0000256" key="3">
    <source>
        <dbReference type="ARBA" id="ARBA00022679"/>
    </source>
</evidence>
<keyword evidence="3 7" id="KW-0808">Transferase</keyword>
<keyword evidence="4" id="KW-0663">Pyridoxal phosphate</keyword>
<keyword evidence="2 7" id="KW-0032">Aminotransferase</keyword>
<dbReference type="OrthoDB" id="9809616at2"/>
<dbReference type="InterPro" id="IPR015422">
    <property type="entry name" value="PyrdxlP-dep_Trfase_small"/>
</dbReference>
<sequence>MTDSINSDPAKATVSRDFSRRQFTRLAGLLGAGISFSQILPAAQARTPVSDEKSTNVIAYIDKNEYWTGPLPQAARVAQKTILSGNRYDPDHLHNDFLHTVSTVEHVPVEQILVWQGSMDPLIRSIAAFASPERGLVTVDPTFEVPWKVAKYLNIPVQRVPLTAAENYATSTKALLKANPKAGLYYVCSPNNPTGTSTPLQEIKWLLDNKPADAVVLVDEAYIHFTTNPSALALLQNRKDLIVLRTFSKLFGMAGLRVGLSFAHPELHQRMMRYDGEAATRLINVSALAGAKESLLLPDQIKKRRDNMTAVREAVEQHLQKRGIAFLPGSQANMIMVDWGRPAADVAAAFEKRGVVIGRNWPIWPNISRVTIGSAEEMALFNQQVDRIFKS</sequence>
<reference evidence="7 8" key="1">
    <citation type="submission" date="2019-09" db="EMBL/GenBank/DDBJ databases">
        <title>Genome sequencing of strain KACC 21233.</title>
        <authorList>
            <person name="Heo J."/>
            <person name="Kim S.-J."/>
            <person name="Kim J.-S."/>
            <person name="Hong S.-B."/>
            <person name="Kwon S.-W."/>
        </authorList>
    </citation>
    <scope>NUCLEOTIDE SEQUENCE [LARGE SCALE GENOMIC DNA]</scope>
    <source>
        <strain evidence="7 8">KACC 21233</strain>
    </source>
</reference>
<dbReference type="Pfam" id="PF00155">
    <property type="entry name" value="Aminotran_1_2"/>
    <property type="match status" value="1"/>
</dbReference>
<evidence type="ECO:0000256" key="4">
    <source>
        <dbReference type="ARBA" id="ARBA00022898"/>
    </source>
</evidence>
<name>A0A5C1YRG3_9PROT</name>
<accession>A0A5C1YRG3</accession>
<gene>
    <name evidence="7" type="ORF">FLP30_07675</name>
</gene>
<dbReference type="InterPro" id="IPR004839">
    <property type="entry name" value="Aminotransferase_I/II_large"/>
</dbReference>
<dbReference type="PANTHER" id="PTHR43643:SF3">
    <property type="entry name" value="HISTIDINOL-PHOSPHATE AMINOTRANSFERASE"/>
    <property type="match status" value="1"/>
</dbReference>
<evidence type="ECO:0000313" key="8">
    <source>
        <dbReference type="Proteomes" id="UP000324536"/>
    </source>
</evidence>
<evidence type="ECO:0000313" key="7">
    <source>
        <dbReference type="EMBL" id="QEO18631.1"/>
    </source>
</evidence>
<protein>
    <submittedName>
        <fullName evidence="7">Aminotransferase class I/II-fold pyridoxal phosphate-dependent enzyme</fullName>
    </submittedName>
</protein>
<dbReference type="Gene3D" id="3.90.1150.10">
    <property type="entry name" value="Aspartate Aminotransferase, domain 1"/>
    <property type="match status" value="1"/>
</dbReference>
<dbReference type="InterPro" id="IPR015421">
    <property type="entry name" value="PyrdxlP-dep_Trfase_major"/>
</dbReference>
<dbReference type="GO" id="GO:0030170">
    <property type="term" value="F:pyridoxal phosphate binding"/>
    <property type="evidence" value="ECO:0007669"/>
    <property type="project" value="InterPro"/>
</dbReference>
<dbReference type="EMBL" id="CP043506">
    <property type="protein sequence ID" value="QEO18631.1"/>
    <property type="molecule type" value="Genomic_DNA"/>
</dbReference>
<dbReference type="Gene3D" id="3.40.640.10">
    <property type="entry name" value="Type I PLP-dependent aspartate aminotransferase-like (Major domain)"/>
    <property type="match status" value="1"/>
</dbReference>
<keyword evidence="8" id="KW-1185">Reference proteome</keyword>
<dbReference type="KEGG" id="acek:FLP30_07675"/>
<comment type="pathway">
    <text evidence="5">Amino-acid biosynthesis.</text>
</comment>
<comment type="similarity">
    <text evidence="1">Belongs to the class-II pyridoxal-phosphate-dependent aminotransferase family. Histidinol-phosphate aminotransferase subfamily.</text>
</comment>
<dbReference type="PANTHER" id="PTHR43643">
    <property type="entry name" value="HISTIDINOL-PHOSPHATE AMINOTRANSFERASE 2"/>
    <property type="match status" value="1"/>
</dbReference>
<feature type="domain" description="Aminotransferase class I/classII large" evidence="6">
    <location>
        <begin position="64"/>
        <end position="378"/>
    </location>
</feature>
<dbReference type="GO" id="GO:0008483">
    <property type="term" value="F:transaminase activity"/>
    <property type="evidence" value="ECO:0007669"/>
    <property type="project" value="UniProtKB-KW"/>
</dbReference>
<dbReference type="AlphaFoldDB" id="A0A5C1YRG3"/>
<dbReference type="CDD" id="cd00609">
    <property type="entry name" value="AAT_like"/>
    <property type="match status" value="1"/>
</dbReference>
<evidence type="ECO:0000256" key="5">
    <source>
        <dbReference type="ARBA" id="ARBA00029440"/>
    </source>
</evidence>